<organism evidence="2">
    <name type="scientific">Pinus koraiensis</name>
    <name type="common">Korean pine</name>
    <dbReference type="NCBI Taxonomy" id="88728"/>
    <lineage>
        <taxon>Eukaryota</taxon>
        <taxon>Viridiplantae</taxon>
        <taxon>Streptophyta</taxon>
        <taxon>Embryophyta</taxon>
        <taxon>Tracheophyta</taxon>
        <taxon>Spermatophyta</taxon>
        <taxon>Pinopsida</taxon>
        <taxon>Pinidae</taxon>
        <taxon>Conifers I</taxon>
        <taxon>Pinales</taxon>
        <taxon>Pinaceae</taxon>
        <taxon>Pinus</taxon>
        <taxon>Pinus subgen. Strobus</taxon>
    </lineage>
</organism>
<sequence length="45" mass="5342">MYRDRDSIGTDREGQYEQRRGGEQIYSSIYFDRGVSVCTYTYGYV</sequence>
<dbReference type="EMBL" id="AY228468">
    <property type="protein sequence ID" value="ABP35406.1"/>
    <property type="molecule type" value="Genomic_DNA"/>
</dbReference>
<evidence type="ECO:0000256" key="1">
    <source>
        <dbReference type="SAM" id="MobiDB-lite"/>
    </source>
</evidence>
<dbReference type="RefSeq" id="YP_001152159.1">
    <property type="nucleotide sequence ID" value="NC_004677.2"/>
</dbReference>
<proteinExistence type="predicted"/>
<dbReference type="GeneID" id="5048453"/>
<geneLocation type="chloroplast" evidence="2"/>
<evidence type="ECO:0000313" key="2">
    <source>
        <dbReference type="EMBL" id="ABP35406.1"/>
    </source>
</evidence>
<protein>
    <submittedName>
        <fullName evidence="2">ORF45c</fullName>
    </submittedName>
</protein>
<name>A4QM68_PINKO</name>
<keyword evidence="2" id="KW-0934">Plastid</keyword>
<reference evidence="2" key="1">
    <citation type="submission" date="2007-04" db="EMBL/GenBank/DDBJ databases">
        <authorList>
            <person name="Noh E.W."/>
            <person name="Lee J.S."/>
            <person name="Choi Y.I."/>
            <person name="Han M.S."/>
            <person name="Yi Y.S."/>
            <person name="Han S.U."/>
        </authorList>
    </citation>
    <scope>NUCLEOTIDE SEQUENCE</scope>
</reference>
<dbReference type="AlphaFoldDB" id="A4QM68"/>
<keyword evidence="2" id="KW-0150">Chloroplast</keyword>
<accession>A4QM68</accession>
<feature type="region of interest" description="Disordered" evidence="1">
    <location>
        <begin position="1"/>
        <end position="20"/>
    </location>
</feature>